<accession>A0ABQ7KJF2</accession>
<dbReference type="InterPro" id="IPR001461">
    <property type="entry name" value="Aspartic_peptidase_A1"/>
</dbReference>
<keyword evidence="3" id="KW-0645">Protease</keyword>
<dbReference type="PANTHER" id="PTHR47966:SF51">
    <property type="entry name" value="BETA-SITE APP-CLEAVING ENZYME, ISOFORM A-RELATED"/>
    <property type="match status" value="1"/>
</dbReference>
<gene>
    <name evidence="6" type="ORF">BGZ96_007629</name>
</gene>
<evidence type="ECO:0000313" key="6">
    <source>
        <dbReference type="EMBL" id="KAG0298754.1"/>
    </source>
</evidence>
<comment type="similarity">
    <text evidence="1 3">Belongs to the peptidase A1 family.</text>
</comment>
<organism evidence="6 7">
    <name type="scientific">Linnemannia gamsii</name>
    <dbReference type="NCBI Taxonomy" id="64522"/>
    <lineage>
        <taxon>Eukaryota</taxon>
        <taxon>Fungi</taxon>
        <taxon>Fungi incertae sedis</taxon>
        <taxon>Mucoromycota</taxon>
        <taxon>Mortierellomycotina</taxon>
        <taxon>Mortierellomycetes</taxon>
        <taxon>Mortierellales</taxon>
        <taxon>Mortierellaceae</taxon>
        <taxon>Linnemannia</taxon>
    </lineage>
</organism>
<dbReference type="Gene3D" id="2.40.70.10">
    <property type="entry name" value="Acid Proteases"/>
    <property type="match status" value="2"/>
</dbReference>
<dbReference type="InterPro" id="IPR034164">
    <property type="entry name" value="Pepsin-like_dom"/>
</dbReference>
<feature type="chain" id="PRO_5046142528" description="Peptidase A1 domain-containing protein" evidence="4">
    <location>
        <begin position="21"/>
        <end position="430"/>
    </location>
</feature>
<keyword evidence="4" id="KW-0732">Signal</keyword>
<dbReference type="Pfam" id="PF00026">
    <property type="entry name" value="Asp"/>
    <property type="match status" value="1"/>
</dbReference>
<dbReference type="PRINTS" id="PR00792">
    <property type="entry name" value="PEPSIN"/>
</dbReference>
<dbReference type="InterPro" id="IPR001969">
    <property type="entry name" value="Aspartic_peptidase_AS"/>
</dbReference>
<evidence type="ECO:0000256" key="2">
    <source>
        <dbReference type="ARBA" id="ARBA00022750"/>
    </source>
</evidence>
<dbReference type="EMBL" id="JAAAIM010000004">
    <property type="protein sequence ID" value="KAG0298754.1"/>
    <property type="molecule type" value="Genomic_DNA"/>
</dbReference>
<evidence type="ECO:0000256" key="4">
    <source>
        <dbReference type="SAM" id="SignalP"/>
    </source>
</evidence>
<dbReference type="PROSITE" id="PS51767">
    <property type="entry name" value="PEPTIDASE_A1"/>
    <property type="match status" value="1"/>
</dbReference>
<dbReference type="Proteomes" id="UP001194696">
    <property type="component" value="Unassembled WGS sequence"/>
</dbReference>
<keyword evidence="2 3" id="KW-0064">Aspartyl protease</keyword>
<name>A0ABQ7KJF2_9FUNG</name>
<dbReference type="SUPFAM" id="SSF50630">
    <property type="entry name" value="Acid proteases"/>
    <property type="match status" value="1"/>
</dbReference>
<reference evidence="6 7" key="1">
    <citation type="journal article" date="2020" name="Fungal Divers.">
        <title>Resolving the Mortierellaceae phylogeny through synthesis of multi-gene phylogenetics and phylogenomics.</title>
        <authorList>
            <person name="Vandepol N."/>
            <person name="Liber J."/>
            <person name="Desiro A."/>
            <person name="Na H."/>
            <person name="Kennedy M."/>
            <person name="Barry K."/>
            <person name="Grigoriev I.V."/>
            <person name="Miller A.N."/>
            <person name="O'Donnell K."/>
            <person name="Stajich J.E."/>
            <person name="Bonito G."/>
        </authorList>
    </citation>
    <scope>NUCLEOTIDE SEQUENCE [LARGE SCALE GENOMIC DNA]</scope>
    <source>
        <strain evidence="6 7">AD045</strain>
    </source>
</reference>
<keyword evidence="7" id="KW-1185">Reference proteome</keyword>
<comment type="caution">
    <text evidence="6">The sequence shown here is derived from an EMBL/GenBank/DDBJ whole genome shotgun (WGS) entry which is preliminary data.</text>
</comment>
<dbReference type="PROSITE" id="PS00141">
    <property type="entry name" value="ASP_PROTEASE"/>
    <property type="match status" value="2"/>
</dbReference>
<dbReference type="PANTHER" id="PTHR47966">
    <property type="entry name" value="BETA-SITE APP-CLEAVING ENZYME, ISOFORM A-RELATED"/>
    <property type="match status" value="1"/>
</dbReference>
<evidence type="ECO:0000256" key="3">
    <source>
        <dbReference type="RuleBase" id="RU000454"/>
    </source>
</evidence>
<dbReference type="CDD" id="cd05471">
    <property type="entry name" value="pepsin_like"/>
    <property type="match status" value="1"/>
</dbReference>
<evidence type="ECO:0000256" key="1">
    <source>
        <dbReference type="ARBA" id="ARBA00007447"/>
    </source>
</evidence>
<dbReference type="InterPro" id="IPR033121">
    <property type="entry name" value="PEPTIDASE_A1"/>
</dbReference>
<evidence type="ECO:0000259" key="5">
    <source>
        <dbReference type="PROSITE" id="PS51767"/>
    </source>
</evidence>
<protein>
    <recommendedName>
        <fullName evidence="5">Peptidase A1 domain-containing protein</fullName>
    </recommendedName>
</protein>
<keyword evidence="3" id="KW-0378">Hydrolase</keyword>
<evidence type="ECO:0000313" key="7">
    <source>
        <dbReference type="Proteomes" id="UP001194696"/>
    </source>
</evidence>
<feature type="signal peptide" evidence="4">
    <location>
        <begin position="1"/>
        <end position="20"/>
    </location>
</feature>
<dbReference type="InterPro" id="IPR021109">
    <property type="entry name" value="Peptidase_aspartic_dom_sf"/>
</dbReference>
<proteinExistence type="inferred from homology"/>
<feature type="domain" description="Peptidase A1" evidence="5">
    <location>
        <begin position="67"/>
        <end position="384"/>
    </location>
</feature>
<sequence>MLVKFSAAIALLYAATVVAASGIHTVPMKVHSNPAHRNADAITKRYLQKRGVTSTSPLTSISGDIMYSVPVGLGTPVQNFHLAIDTGSPVTWVVASSCVSLMCSKVTNRFNCPASSTCQLSTTPFNISYVDGSGVAGLYIAENYTLGSLLFKGAVGLVSQDSSAMGASVDGIMGLWYFPSATNIPILNVLKNSSALTQPQIGIWLRDAPTQNNAPGGEITFGGADTTRYTGNVSYNDCGGDTPWTLPVGGMTVNGQTIDSSGAMATLDTGTSLMLFSQTVSDAINSAIPGAIKDPKDGWFLPCKGNYPITISFGTLKVTIPYSSLVVQEQTARTDNGTVVCLSAAMYPTGDTATISNWLLGDAFLKNVYSIFDFSTPKGRIGLASLSGSSGNTTQNTDSNAGNAAASSRGAMMSSLQALTVVAVMVVAFA</sequence>